<dbReference type="EMBL" id="CAKKNE010000001">
    <property type="protein sequence ID" value="CAH0365602.1"/>
    <property type="molecule type" value="Genomic_DNA"/>
</dbReference>
<evidence type="ECO:0000256" key="6">
    <source>
        <dbReference type="ARBA" id="ARBA00022694"/>
    </source>
</evidence>
<dbReference type="SUPFAM" id="SSF53335">
    <property type="entry name" value="S-adenosyl-L-methionine-dependent methyltransferases"/>
    <property type="match status" value="1"/>
</dbReference>
<keyword evidence="7" id="KW-0732">Signal</keyword>
<dbReference type="EC" id="2.1.1.33" evidence="2"/>
<dbReference type="Gene3D" id="3.40.50.150">
    <property type="entry name" value="Vaccinia Virus protein VP39"/>
    <property type="match status" value="1"/>
</dbReference>
<accession>A0A8J2WRA5</accession>
<comment type="caution">
    <text evidence="8">The sequence shown here is derived from an EMBL/GenBank/DDBJ whole genome shotgun (WGS) entry which is preliminary data.</text>
</comment>
<dbReference type="InterPro" id="IPR003358">
    <property type="entry name" value="tRNA_(Gua-N-7)_MeTrfase_Trmb"/>
</dbReference>
<evidence type="ECO:0000313" key="9">
    <source>
        <dbReference type="Proteomes" id="UP000789595"/>
    </source>
</evidence>
<dbReference type="Proteomes" id="UP000789595">
    <property type="component" value="Unassembled WGS sequence"/>
</dbReference>
<gene>
    <name evidence="8" type="ORF">PECAL_1P20490</name>
</gene>
<feature type="signal peptide" evidence="7">
    <location>
        <begin position="1"/>
        <end position="26"/>
    </location>
</feature>
<dbReference type="Pfam" id="PF02390">
    <property type="entry name" value="Methyltransf_4"/>
    <property type="match status" value="1"/>
</dbReference>
<comment type="catalytic activity">
    <reaction evidence="1">
        <text>guanosine(46) in tRNA + S-adenosyl-L-methionine = N(7)-methylguanosine(46) in tRNA + S-adenosyl-L-homocysteine</text>
        <dbReference type="Rhea" id="RHEA:42708"/>
        <dbReference type="Rhea" id="RHEA-COMP:10188"/>
        <dbReference type="Rhea" id="RHEA-COMP:10189"/>
        <dbReference type="ChEBI" id="CHEBI:57856"/>
        <dbReference type="ChEBI" id="CHEBI:59789"/>
        <dbReference type="ChEBI" id="CHEBI:74269"/>
        <dbReference type="ChEBI" id="CHEBI:74480"/>
        <dbReference type="EC" id="2.1.1.33"/>
    </reaction>
</comment>
<dbReference type="PANTHER" id="PTHR23417">
    <property type="entry name" value="3-DEOXY-D-MANNO-OCTULOSONIC-ACID TRANSFERASE/TRNA GUANINE-N 7 - -METHYLTRANSFERASE"/>
    <property type="match status" value="1"/>
</dbReference>
<protein>
    <recommendedName>
        <fullName evidence="2">tRNA (guanine(46)-N(7))-methyltransferase</fullName>
        <ecNumber evidence="2">2.1.1.33</ecNumber>
    </recommendedName>
</protein>
<dbReference type="PROSITE" id="PS51625">
    <property type="entry name" value="SAM_MT_TRMB"/>
    <property type="match status" value="1"/>
</dbReference>
<keyword evidence="6" id="KW-0819">tRNA processing</keyword>
<proteinExistence type="predicted"/>
<evidence type="ECO:0000313" key="8">
    <source>
        <dbReference type="EMBL" id="CAH0365602.1"/>
    </source>
</evidence>
<organism evidence="8 9">
    <name type="scientific">Pelagomonas calceolata</name>
    <dbReference type="NCBI Taxonomy" id="35677"/>
    <lineage>
        <taxon>Eukaryota</taxon>
        <taxon>Sar</taxon>
        <taxon>Stramenopiles</taxon>
        <taxon>Ochrophyta</taxon>
        <taxon>Pelagophyceae</taxon>
        <taxon>Pelagomonadales</taxon>
        <taxon>Pelagomonadaceae</taxon>
        <taxon>Pelagomonas</taxon>
    </lineage>
</organism>
<dbReference type="PANTHER" id="PTHR23417:SF21">
    <property type="entry name" value="TRNA (GUANINE-N(7)-)-METHYLTRANSFERASE"/>
    <property type="match status" value="1"/>
</dbReference>
<reference evidence="8" key="1">
    <citation type="submission" date="2021-11" db="EMBL/GenBank/DDBJ databases">
        <authorList>
            <consortium name="Genoscope - CEA"/>
            <person name="William W."/>
        </authorList>
    </citation>
    <scope>NUCLEOTIDE SEQUENCE</scope>
</reference>
<keyword evidence="4" id="KW-0808">Transferase</keyword>
<evidence type="ECO:0000256" key="2">
    <source>
        <dbReference type="ARBA" id="ARBA00011977"/>
    </source>
</evidence>
<evidence type="ECO:0000256" key="1">
    <source>
        <dbReference type="ARBA" id="ARBA00000142"/>
    </source>
</evidence>
<keyword evidence="9" id="KW-1185">Reference proteome</keyword>
<evidence type="ECO:0000256" key="5">
    <source>
        <dbReference type="ARBA" id="ARBA00022691"/>
    </source>
</evidence>
<evidence type="ECO:0000256" key="3">
    <source>
        <dbReference type="ARBA" id="ARBA00022603"/>
    </source>
</evidence>
<dbReference type="AlphaFoldDB" id="A0A8J2WRA5"/>
<dbReference type="InterPro" id="IPR029063">
    <property type="entry name" value="SAM-dependent_MTases_sf"/>
</dbReference>
<keyword evidence="5" id="KW-0949">S-adenosyl-L-methionine</keyword>
<sequence length="285" mass="31019">MIYKRRLMLLLAAAARRAACLQQARAARCSRRLAAAAVDDAQLEAFRAAAGFQVDAPPKRKRVKRLRHHRNPLSAAATQPAELAEDWARTIFDDRTQPLTVDVGCALGGWCVESAINDASRNFLGLELRPEAVARAQQSAQSLSNCAFLQCNANVDLGRLLGDLANAGAPLERICIQFPDPHFKKKHRKRRVCTPELAATISSAVCASPVSASVYVASDVLDVAEEMRERFAACDELRLEGDYDAEGWLCASPLQVQTERERAVLAGLGSTSTADCVYRALFVPA</sequence>
<name>A0A8J2WRA5_9STRA</name>
<keyword evidence="3" id="KW-0489">Methyltransferase</keyword>
<evidence type="ECO:0000256" key="7">
    <source>
        <dbReference type="SAM" id="SignalP"/>
    </source>
</evidence>
<dbReference type="GO" id="GO:0008176">
    <property type="term" value="F:tRNA (guanine(46)-N7)-methyltransferase activity"/>
    <property type="evidence" value="ECO:0007669"/>
    <property type="project" value="UniProtKB-EC"/>
</dbReference>
<feature type="chain" id="PRO_5035150345" description="tRNA (guanine(46)-N(7))-methyltransferase" evidence="7">
    <location>
        <begin position="27"/>
        <end position="285"/>
    </location>
</feature>
<dbReference type="OrthoDB" id="47276at2759"/>
<evidence type="ECO:0000256" key="4">
    <source>
        <dbReference type="ARBA" id="ARBA00022679"/>
    </source>
</evidence>
<dbReference type="GO" id="GO:0043527">
    <property type="term" value="C:tRNA methyltransferase complex"/>
    <property type="evidence" value="ECO:0007669"/>
    <property type="project" value="TreeGrafter"/>
</dbReference>